<dbReference type="Gene3D" id="1.10.1220.10">
    <property type="entry name" value="Met repressor-like"/>
    <property type="match status" value="1"/>
</dbReference>
<organism evidence="1 2">
    <name type="scientific">Lactobacillus acetotolerans</name>
    <dbReference type="NCBI Taxonomy" id="1600"/>
    <lineage>
        <taxon>Bacteria</taxon>
        <taxon>Bacillati</taxon>
        <taxon>Bacillota</taxon>
        <taxon>Bacilli</taxon>
        <taxon>Lactobacillales</taxon>
        <taxon>Lactobacillaceae</taxon>
        <taxon>Lactobacillus</taxon>
    </lineage>
</organism>
<evidence type="ECO:0008006" key="3">
    <source>
        <dbReference type="Google" id="ProtNLM"/>
    </source>
</evidence>
<gene>
    <name evidence="1" type="ORF">LBAT_1467</name>
</gene>
<dbReference type="GO" id="GO:0006355">
    <property type="term" value="P:regulation of DNA-templated transcription"/>
    <property type="evidence" value="ECO:0007669"/>
    <property type="project" value="InterPro"/>
</dbReference>
<name>A0A0D6A511_9LACO</name>
<dbReference type="PATRIC" id="fig|1600.4.peg.1498"/>
<protein>
    <recommendedName>
        <fullName evidence="3">RelB</fullName>
    </recommendedName>
</protein>
<dbReference type="InterPro" id="IPR013321">
    <property type="entry name" value="Arc_rbn_hlx_hlx"/>
</dbReference>
<dbReference type="STRING" id="1600.LBAT_1467"/>
<proteinExistence type="predicted"/>
<dbReference type="OrthoDB" id="2247533at2"/>
<dbReference type="InterPro" id="IPR007337">
    <property type="entry name" value="RelB/DinJ"/>
</dbReference>
<reference evidence="1 2" key="1">
    <citation type="submission" date="2015-03" db="EMBL/GenBank/DDBJ databases">
        <title>Complete genome sequence of Lactobacillus acetotolerans NBRC 13120.</title>
        <authorList>
            <person name="Toh H."/>
            <person name="Morita H."/>
            <person name="Fujita N."/>
        </authorList>
    </citation>
    <scope>NUCLEOTIDE SEQUENCE [LARGE SCALE GENOMIC DNA]</scope>
    <source>
        <strain evidence="1 2">NBRC 13120</strain>
    </source>
</reference>
<keyword evidence="2" id="KW-1185">Reference proteome</keyword>
<evidence type="ECO:0000313" key="1">
    <source>
        <dbReference type="EMBL" id="BAQ57856.1"/>
    </source>
</evidence>
<dbReference type="KEGG" id="lae:LBAT_1467"/>
<dbReference type="Proteomes" id="UP000035709">
    <property type="component" value="Chromosome"/>
</dbReference>
<evidence type="ECO:0000313" key="2">
    <source>
        <dbReference type="Proteomes" id="UP000035709"/>
    </source>
</evidence>
<accession>A0A0D6A511</accession>
<dbReference type="EMBL" id="AP014808">
    <property type="protein sequence ID" value="BAQ57856.1"/>
    <property type="molecule type" value="Genomic_DNA"/>
</dbReference>
<sequence length="92" mass="10226">MSNFTIKDKTVSTRVTSDIDKRAKANLAKQGLTISEYMRLSLVKAANNEVQLVNFLDSPEALKAKKEAKSGEVTNIGSLKDFKNWIDHLNAD</sequence>
<dbReference type="RefSeq" id="WP_060459780.1">
    <property type="nucleotide sequence ID" value="NZ_AP014808.1"/>
</dbReference>
<dbReference type="Pfam" id="PF04221">
    <property type="entry name" value="RelB"/>
    <property type="match status" value="1"/>
</dbReference>
<dbReference type="AlphaFoldDB" id="A0A0D6A511"/>